<evidence type="ECO:0008006" key="4">
    <source>
        <dbReference type="Google" id="ProtNLM"/>
    </source>
</evidence>
<evidence type="ECO:0000313" key="3">
    <source>
        <dbReference type="Proteomes" id="UP001500782"/>
    </source>
</evidence>
<evidence type="ECO:0000256" key="1">
    <source>
        <dbReference type="SAM" id="SignalP"/>
    </source>
</evidence>
<dbReference type="PROSITE" id="PS51257">
    <property type="entry name" value="PROKAR_LIPOPROTEIN"/>
    <property type="match status" value="1"/>
</dbReference>
<reference evidence="2 3" key="1">
    <citation type="journal article" date="2019" name="Int. J. Syst. Evol. Microbiol.">
        <title>The Global Catalogue of Microorganisms (GCM) 10K type strain sequencing project: providing services to taxonomists for standard genome sequencing and annotation.</title>
        <authorList>
            <consortium name="The Broad Institute Genomics Platform"/>
            <consortium name="The Broad Institute Genome Sequencing Center for Infectious Disease"/>
            <person name="Wu L."/>
            <person name="Ma J."/>
        </authorList>
    </citation>
    <scope>NUCLEOTIDE SEQUENCE [LARGE SCALE GENOMIC DNA]</scope>
    <source>
        <strain evidence="2 3">JCM 9731</strain>
    </source>
</reference>
<evidence type="ECO:0000313" key="2">
    <source>
        <dbReference type="EMBL" id="GAA0346537.1"/>
    </source>
</evidence>
<proteinExistence type="predicted"/>
<feature type="chain" id="PRO_5046294016" description="Lipoprotein" evidence="1">
    <location>
        <begin position="24"/>
        <end position="188"/>
    </location>
</feature>
<gene>
    <name evidence="2" type="ORF">GCM10008967_41180</name>
</gene>
<comment type="caution">
    <text evidence="2">The sequence shown here is derived from an EMBL/GenBank/DDBJ whole genome shotgun (WGS) entry which is preliminary data.</text>
</comment>
<dbReference type="RefSeq" id="WP_343803598.1">
    <property type="nucleotide sequence ID" value="NZ_BAAADJ010000064.1"/>
</dbReference>
<accession>A0ABN0WUZ4</accession>
<sequence length="188" mass="20580">MFQKGFLFMLALFLLAGCGTASLDDTSGDSGDTPLNYRDSEATFITDILTEGESTRVLVKDIIFGFDEESEIVNDHGESLSVSDLEIGMRVVAESTGPILESYPGQTGAKKITVLTDQESEVEAEVIRLVVADIEEEGLNGFTIVREFKATDEGYEIAVDVSSGSEPNRVYTYKTETKELELKPDEVE</sequence>
<name>A0ABN0WUZ4_9BACI</name>
<organism evidence="2 3">
    <name type="scientific">Bacillus carboniphilus</name>
    <dbReference type="NCBI Taxonomy" id="86663"/>
    <lineage>
        <taxon>Bacteria</taxon>
        <taxon>Bacillati</taxon>
        <taxon>Bacillota</taxon>
        <taxon>Bacilli</taxon>
        <taxon>Bacillales</taxon>
        <taxon>Bacillaceae</taxon>
        <taxon>Bacillus</taxon>
    </lineage>
</organism>
<protein>
    <recommendedName>
        <fullName evidence="4">Lipoprotein</fullName>
    </recommendedName>
</protein>
<dbReference type="EMBL" id="BAAADJ010000064">
    <property type="protein sequence ID" value="GAA0346537.1"/>
    <property type="molecule type" value="Genomic_DNA"/>
</dbReference>
<dbReference type="InterPro" id="IPR021598">
    <property type="entry name" value="DUF3221"/>
</dbReference>
<dbReference type="Pfam" id="PF11518">
    <property type="entry name" value="DUF3221"/>
    <property type="match status" value="1"/>
</dbReference>
<keyword evidence="1" id="KW-0732">Signal</keyword>
<keyword evidence="3" id="KW-1185">Reference proteome</keyword>
<dbReference type="Proteomes" id="UP001500782">
    <property type="component" value="Unassembled WGS sequence"/>
</dbReference>
<feature type="signal peptide" evidence="1">
    <location>
        <begin position="1"/>
        <end position="23"/>
    </location>
</feature>